<reference evidence="4" key="1">
    <citation type="journal article" date="2019" name="Int. J. Syst. Evol. Microbiol.">
        <title>The Global Catalogue of Microorganisms (GCM) 10K type strain sequencing project: providing services to taxonomists for standard genome sequencing and annotation.</title>
        <authorList>
            <consortium name="The Broad Institute Genomics Platform"/>
            <consortium name="The Broad Institute Genome Sequencing Center for Infectious Disease"/>
            <person name="Wu L."/>
            <person name="Ma J."/>
        </authorList>
    </citation>
    <scope>NUCLEOTIDE SEQUENCE [LARGE SCALE GENOMIC DNA]</scope>
    <source>
        <strain evidence="4">JCM 17494</strain>
    </source>
</reference>
<dbReference type="PANTHER" id="PTHR48107:SF16">
    <property type="entry name" value="NADPH-DEPENDENT ALDEHYDE REDUCTASE 1, CHLOROPLASTIC"/>
    <property type="match status" value="1"/>
</dbReference>
<gene>
    <name evidence="3" type="ORF">GCM10022267_90270</name>
</gene>
<dbReference type="InterPro" id="IPR002347">
    <property type="entry name" value="SDR_fam"/>
</dbReference>
<dbReference type="PANTHER" id="PTHR48107">
    <property type="entry name" value="NADPH-DEPENDENT ALDEHYDE REDUCTASE-LIKE PROTEIN, CHLOROPLASTIC-RELATED"/>
    <property type="match status" value="1"/>
</dbReference>
<keyword evidence="4" id="KW-1185">Reference proteome</keyword>
<evidence type="ECO:0000256" key="2">
    <source>
        <dbReference type="ARBA" id="ARBA00023002"/>
    </source>
</evidence>
<accession>A0ABP7CIX3</accession>
<dbReference type="Gene3D" id="3.40.50.720">
    <property type="entry name" value="NAD(P)-binding Rossmann-like Domain"/>
    <property type="match status" value="1"/>
</dbReference>
<dbReference type="RefSeq" id="WP_346137285.1">
    <property type="nucleotide sequence ID" value="NZ_BAABBE010000081.1"/>
</dbReference>
<evidence type="ECO:0000313" key="3">
    <source>
        <dbReference type="EMBL" id="GAA3689509.1"/>
    </source>
</evidence>
<evidence type="ECO:0008006" key="5">
    <source>
        <dbReference type="Google" id="ProtNLM"/>
    </source>
</evidence>
<keyword evidence="2" id="KW-0560">Oxidoreductase</keyword>
<name>A0ABP7CIX3_9PSEU</name>
<organism evidence="3 4">
    <name type="scientific">Lentzea roselyniae</name>
    <dbReference type="NCBI Taxonomy" id="531940"/>
    <lineage>
        <taxon>Bacteria</taxon>
        <taxon>Bacillati</taxon>
        <taxon>Actinomycetota</taxon>
        <taxon>Actinomycetes</taxon>
        <taxon>Pseudonocardiales</taxon>
        <taxon>Pseudonocardiaceae</taxon>
        <taxon>Lentzea</taxon>
    </lineage>
</organism>
<evidence type="ECO:0000313" key="4">
    <source>
        <dbReference type="Proteomes" id="UP001500711"/>
    </source>
</evidence>
<protein>
    <recommendedName>
        <fullName evidence="5">Enoyl-(Acyl carrier protein) reductase</fullName>
    </recommendedName>
</protein>
<dbReference type="PRINTS" id="PR00081">
    <property type="entry name" value="GDHRDH"/>
</dbReference>
<dbReference type="EMBL" id="BAABBE010000081">
    <property type="protein sequence ID" value="GAA3689509.1"/>
    <property type="molecule type" value="Genomic_DNA"/>
</dbReference>
<dbReference type="Proteomes" id="UP001500711">
    <property type="component" value="Unassembled WGS sequence"/>
</dbReference>
<dbReference type="SUPFAM" id="SSF51735">
    <property type="entry name" value="NAD(P)-binding Rossmann-fold domains"/>
    <property type="match status" value="1"/>
</dbReference>
<dbReference type="InterPro" id="IPR036291">
    <property type="entry name" value="NAD(P)-bd_dom_sf"/>
</dbReference>
<evidence type="ECO:0000256" key="1">
    <source>
        <dbReference type="ARBA" id="ARBA00006484"/>
    </source>
</evidence>
<comment type="caution">
    <text evidence="3">The sequence shown here is derived from an EMBL/GenBank/DDBJ whole genome shotgun (WGS) entry which is preliminary data.</text>
</comment>
<sequence>MDYAATKAAIVNFTKALSADLIGKGIRVNSVAPGPVWTPLIPATMPAEKVDDFGAQTPMGRAAQPAELAPVFVFLASHESSYVTGEVLGVTGGQLLT</sequence>
<comment type="similarity">
    <text evidence="1">Belongs to the short-chain dehydrogenases/reductases (SDR) family.</text>
</comment>
<dbReference type="Pfam" id="PF13561">
    <property type="entry name" value="adh_short_C2"/>
    <property type="match status" value="1"/>
</dbReference>
<proteinExistence type="inferred from homology"/>